<feature type="domain" description="Fungal-type protein kinase" evidence="2">
    <location>
        <begin position="225"/>
        <end position="505"/>
    </location>
</feature>
<dbReference type="Proteomes" id="UP000298390">
    <property type="component" value="Unassembled WGS sequence"/>
</dbReference>
<feature type="domain" description="Fungal-type protein kinase" evidence="2">
    <location>
        <begin position="561"/>
        <end position="599"/>
    </location>
</feature>
<name>A0A4Y9Z2P2_9APHY</name>
<dbReference type="AlphaFoldDB" id="A0A4Y9Z2P2"/>
<feature type="region of interest" description="Disordered" evidence="1">
    <location>
        <begin position="1"/>
        <end position="27"/>
    </location>
</feature>
<dbReference type="InterPro" id="IPR011009">
    <property type="entry name" value="Kinase-like_dom_sf"/>
</dbReference>
<protein>
    <recommendedName>
        <fullName evidence="2">Fungal-type protein kinase domain-containing protein</fullName>
    </recommendedName>
</protein>
<dbReference type="STRING" id="34475.A0A4Y9Z2P2"/>
<dbReference type="SUPFAM" id="SSF56112">
    <property type="entry name" value="Protein kinase-like (PK-like)"/>
    <property type="match status" value="1"/>
</dbReference>
<gene>
    <name evidence="3" type="ORF">EVJ58_g1086</name>
</gene>
<feature type="region of interest" description="Disordered" evidence="1">
    <location>
        <begin position="164"/>
        <end position="195"/>
    </location>
</feature>
<dbReference type="EMBL" id="SEKV01000033">
    <property type="protein sequence ID" value="TFY68300.1"/>
    <property type="molecule type" value="Genomic_DNA"/>
</dbReference>
<evidence type="ECO:0000259" key="2">
    <source>
        <dbReference type="Pfam" id="PF17667"/>
    </source>
</evidence>
<dbReference type="PANTHER" id="PTHR38248:SF2">
    <property type="entry name" value="FUNK1 11"/>
    <property type="match status" value="1"/>
</dbReference>
<reference evidence="3 4" key="1">
    <citation type="submission" date="2019-01" db="EMBL/GenBank/DDBJ databases">
        <title>Genome sequencing of the rare red list fungi Fomitopsis rosea.</title>
        <authorList>
            <person name="Buettner E."/>
            <person name="Kellner H."/>
        </authorList>
    </citation>
    <scope>NUCLEOTIDE SEQUENCE [LARGE SCALE GENOMIC DNA]</scope>
    <source>
        <strain evidence="3 4">DSM 105464</strain>
    </source>
</reference>
<evidence type="ECO:0000256" key="1">
    <source>
        <dbReference type="SAM" id="MobiDB-lite"/>
    </source>
</evidence>
<feature type="compositionally biased region" description="Polar residues" evidence="1">
    <location>
        <begin position="535"/>
        <end position="545"/>
    </location>
</feature>
<organism evidence="3 4">
    <name type="scientific">Rhodofomes roseus</name>
    <dbReference type="NCBI Taxonomy" id="34475"/>
    <lineage>
        <taxon>Eukaryota</taxon>
        <taxon>Fungi</taxon>
        <taxon>Dikarya</taxon>
        <taxon>Basidiomycota</taxon>
        <taxon>Agaricomycotina</taxon>
        <taxon>Agaricomycetes</taxon>
        <taxon>Polyporales</taxon>
        <taxon>Rhodofomes</taxon>
    </lineage>
</organism>
<feature type="compositionally biased region" description="Polar residues" evidence="1">
    <location>
        <begin position="1"/>
        <end position="10"/>
    </location>
</feature>
<evidence type="ECO:0000313" key="4">
    <source>
        <dbReference type="Proteomes" id="UP000298390"/>
    </source>
</evidence>
<dbReference type="Pfam" id="PF17667">
    <property type="entry name" value="Pkinase_fungal"/>
    <property type="match status" value="2"/>
</dbReference>
<evidence type="ECO:0000313" key="3">
    <source>
        <dbReference type="EMBL" id="TFY68300.1"/>
    </source>
</evidence>
<dbReference type="PANTHER" id="PTHR38248">
    <property type="entry name" value="FUNK1 6"/>
    <property type="match status" value="1"/>
</dbReference>
<feature type="region of interest" description="Disordered" evidence="1">
    <location>
        <begin position="523"/>
        <end position="562"/>
    </location>
</feature>
<feature type="compositionally biased region" description="Low complexity" evidence="1">
    <location>
        <begin position="11"/>
        <end position="27"/>
    </location>
</feature>
<dbReference type="Gene3D" id="1.10.510.10">
    <property type="entry name" value="Transferase(Phosphotransferase) domain 1"/>
    <property type="match status" value="1"/>
</dbReference>
<dbReference type="InterPro" id="IPR040976">
    <property type="entry name" value="Pkinase_fungal"/>
</dbReference>
<accession>A0A4Y9Z2P2</accession>
<comment type="caution">
    <text evidence="3">The sequence shown here is derived from an EMBL/GenBank/DDBJ whole genome shotgun (WGS) entry which is preliminary data.</text>
</comment>
<proteinExistence type="predicted"/>
<sequence length="742" mass="82599">MKWLQSTSPRTSCDTLDSSSSRTTSDPSAYTSIALTARQKAYIRSEYQDNTRWNVPVGQFIRAVSLEELELAGDFEDILLRSASYQGADTDVARKGGMPDKHAPLVRLAASFLAHIDRSGPLHARVCHSRNRGSFSPKAITPTPHPNLIAESWPLMANGKRKRVNADETDDVPPLKRRLRPTPIPSQRQAIDPETSDALLPHVMTDAEMQAIVYVNDALSSSVWTFVLGWLVEEDEVRLIYGDRMGLILTQPFSYPKGASESRASMVPGVGVVRVGSLGFDEVLNGTIQLEDSFGSEGPAYTKFRLDVLGEDGAAAKLEFDVDKDEWLCIPSGLLGRGTIVASITAPSGSEAERKCGSETLVAKVAWPHKGRKAEDQVIRAVRQSLADKKKERYLDHIVDLKCAVTKSIEEMGLPRVAMGIIPEEQDLRVCRTLILKRYQCLEAIGSAEGFHVVFVDVIRAHHWVYETSKILHGDISINNIMWFIKDGQVIGVLCDWDLAEDHSNGDVRSILPAEAVGAALPPGTSTGEKMAKPSNEQQSQTNAEQVPGPTTVPSEGDYMQKPRYRTGTGPFMALDLLRKGNPPVHKYRHDLESFFYLYAYAAAGYDPTNNIFRPIKQWQLESLVAIGDQKYKFLTNDVENEAVFSAAHEEFKPLLAPEGFLMQLRWMFRIVERKMDKIKDLKSIARYLGSAEDVEAKICKAERKSIRKRIRLHRSPCGDGFSCGPHRTMLRPQIHVTRSGE</sequence>